<dbReference type="InterPro" id="IPR003812">
    <property type="entry name" value="Fido"/>
</dbReference>
<accession>A0A136LZ13</accession>
<reference evidence="2 3" key="1">
    <citation type="submission" date="2015-02" db="EMBL/GenBank/DDBJ databases">
        <title>Improved understanding of the partial-nitritation anammox process through 23 genomes representing the majority of the microbial community.</title>
        <authorList>
            <person name="Speth D.R."/>
            <person name="In T Zandt M."/>
            <person name="Guerrero Cruz S."/>
            <person name="Jetten M.S."/>
            <person name="Dutilh B.E."/>
        </authorList>
    </citation>
    <scope>NUCLEOTIDE SEQUENCE [LARGE SCALE GENOMIC DNA]</scope>
    <source>
        <strain evidence="2">OLB20</strain>
    </source>
</reference>
<gene>
    <name evidence="2" type="ORF">TR69_WS6001000878</name>
</gene>
<evidence type="ECO:0000259" key="1">
    <source>
        <dbReference type="Pfam" id="PF02661"/>
    </source>
</evidence>
<dbReference type="InterPro" id="IPR053737">
    <property type="entry name" value="Type_II_TA_Toxin"/>
</dbReference>
<protein>
    <recommendedName>
        <fullName evidence="1">Fido domain-containing protein</fullName>
    </recommendedName>
</protein>
<dbReference type="Pfam" id="PF02661">
    <property type="entry name" value="Fic"/>
    <property type="match status" value="1"/>
</dbReference>
<dbReference type="AlphaFoldDB" id="A0A136LZ13"/>
<evidence type="ECO:0000313" key="2">
    <source>
        <dbReference type="EMBL" id="KXK26857.1"/>
    </source>
</evidence>
<dbReference type="STRING" id="1617426.TR69_WS6001000878"/>
<comment type="caution">
    <text evidence="2">The sequence shown here is derived from an EMBL/GenBank/DDBJ whole genome shotgun (WGS) entry which is preliminary data.</text>
</comment>
<name>A0A136LZ13_9BACT</name>
<dbReference type="Gene3D" id="1.20.120.1870">
    <property type="entry name" value="Fic/DOC protein, Fido domain"/>
    <property type="match status" value="1"/>
</dbReference>
<dbReference type="Proteomes" id="UP000070457">
    <property type="component" value="Unassembled WGS sequence"/>
</dbReference>
<organism evidence="2 3">
    <name type="scientific">candidate division WS6 bacterium OLB20</name>
    <dbReference type="NCBI Taxonomy" id="1617426"/>
    <lineage>
        <taxon>Bacteria</taxon>
        <taxon>Candidatus Dojkabacteria</taxon>
    </lineage>
</organism>
<dbReference type="NCBIfam" id="TIGR01550">
    <property type="entry name" value="DOC_P1"/>
    <property type="match status" value="1"/>
</dbReference>
<evidence type="ECO:0000313" key="3">
    <source>
        <dbReference type="Proteomes" id="UP000070457"/>
    </source>
</evidence>
<feature type="domain" description="Fido" evidence="1">
    <location>
        <begin position="39"/>
        <end position="91"/>
    </location>
</feature>
<dbReference type="InterPro" id="IPR006440">
    <property type="entry name" value="Doc"/>
</dbReference>
<sequence length="172" mass="20076">MADPVRYIPPESLPQIFTAIEEYLHQENDPVAHYANERDGCRQLESVLERIQEDYYPDFNSKATYLFLSVNRGHFFSNGNKRLAATLLKVFYTLNDYHVDPDSLPELIIRTDHHTIDLTKGDWDATFFNGDAQMIFLYAIAVTVADEQFQNIQFDDWKLLVERLLQVVLKKT</sequence>
<proteinExistence type="predicted"/>
<dbReference type="GO" id="GO:0016301">
    <property type="term" value="F:kinase activity"/>
    <property type="evidence" value="ECO:0007669"/>
    <property type="project" value="InterPro"/>
</dbReference>
<dbReference type="EMBL" id="JYNZ01000003">
    <property type="protein sequence ID" value="KXK26857.1"/>
    <property type="molecule type" value="Genomic_DNA"/>
</dbReference>